<gene>
    <name evidence="1" type="ORF">GCM10011578_099590</name>
</gene>
<dbReference type="EMBL" id="BMML01000056">
    <property type="protein sequence ID" value="GGN46574.1"/>
    <property type="molecule type" value="Genomic_DNA"/>
</dbReference>
<evidence type="ECO:0000313" key="2">
    <source>
        <dbReference type="Proteomes" id="UP000653411"/>
    </source>
</evidence>
<keyword evidence="2" id="KW-1185">Reference proteome</keyword>
<comment type="caution">
    <text evidence="1">The sequence shown here is derived from an EMBL/GenBank/DDBJ whole genome shotgun (WGS) entry which is preliminary data.</text>
</comment>
<organism evidence="1 2">
    <name type="scientific">Streptomyces fuscichromogenes</name>
    <dbReference type="NCBI Taxonomy" id="1324013"/>
    <lineage>
        <taxon>Bacteria</taxon>
        <taxon>Bacillati</taxon>
        <taxon>Actinomycetota</taxon>
        <taxon>Actinomycetes</taxon>
        <taxon>Kitasatosporales</taxon>
        <taxon>Streptomycetaceae</taxon>
        <taxon>Streptomyces</taxon>
    </lineage>
</organism>
<reference evidence="1" key="1">
    <citation type="journal article" date="2014" name="Int. J. Syst. Evol. Microbiol.">
        <title>Complete genome sequence of Corynebacterium casei LMG S-19264T (=DSM 44701T), isolated from a smear-ripened cheese.</title>
        <authorList>
            <consortium name="US DOE Joint Genome Institute (JGI-PGF)"/>
            <person name="Walter F."/>
            <person name="Albersmeier A."/>
            <person name="Kalinowski J."/>
            <person name="Ruckert C."/>
        </authorList>
    </citation>
    <scope>NUCLEOTIDE SEQUENCE</scope>
    <source>
        <strain evidence="1">CGMCC 4.7110</strain>
    </source>
</reference>
<dbReference type="RefSeq" id="WP_189269630.1">
    <property type="nucleotide sequence ID" value="NZ_BMML01000056.1"/>
</dbReference>
<name>A0A918CXP5_9ACTN</name>
<dbReference type="Proteomes" id="UP000653411">
    <property type="component" value="Unassembled WGS sequence"/>
</dbReference>
<reference evidence="1" key="2">
    <citation type="submission" date="2020-09" db="EMBL/GenBank/DDBJ databases">
        <authorList>
            <person name="Sun Q."/>
            <person name="Zhou Y."/>
        </authorList>
    </citation>
    <scope>NUCLEOTIDE SEQUENCE</scope>
    <source>
        <strain evidence="1">CGMCC 4.7110</strain>
    </source>
</reference>
<evidence type="ECO:0000313" key="1">
    <source>
        <dbReference type="EMBL" id="GGN46574.1"/>
    </source>
</evidence>
<sequence>MEANADAVLRGITLYEAVALPLTTDGVSIGEQLLRRTIAYQLAGHEYLPRPVRVAAAEALEAIDQRQDRLQAQTAVRALARTVRECRTEKL</sequence>
<accession>A0A918CXP5</accession>
<proteinExistence type="predicted"/>
<dbReference type="AlphaFoldDB" id="A0A918CXP5"/>
<protein>
    <submittedName>
        <fullName evidence="1">Uncharacterized protein</fullName>
    </submittedName>
</protein>